<accession>A0A239E5J1</accession>
<feature type="transmembrane region" description="Helical" evidence="1">
    <location>
        <begin position="151"/>
        <end position="171"/>
    </location>
</feature>
<feature type="transmembrane region" description="Helical" evidence="1">
    <location>
        <begin position="74"/>
        <end position="92"/>
    </location>
</feature>
<gene>
    <name evidence="2" type="ORF">SAMN06265376_1146</name>
</gene>
<evidence type="ECO:0000313" key="3">
    <source>
        <dbReference type="Proteomes" id="UP000198379"/>
    </source>
</evidence>
<dbReference type="AlphaFoldDB" id="A0A239E5J1"/>
<reference evidence="2 3" key="1">
    <citation type="submission" date="2017-06" db="EMBL/GenBank/DDBJ databases">
        <authorList>
            <person name="Kim H.J."/>
            <person name="Triplett B.A."/>
        </authorList>
    </citation>
    <scope>NUCLEOTIDE SEQUENCE [LARGE SCALE GENOMIC DNA]</scope>
    <source>
        <strain evidence="2 3">DSM 25597</strain>
    </source>
</reference>
<keyword evidence="1" id="KW-1133">Transmembrane helix</keyword>
<evidence type="ECO:0008006" key="4">
    <source>
        <dbReference type="Google" id="ProtNLM"/>
    </source>
</evidence>
<dbReference type="EMBL" id="FZNY01000014">
    <property type="protein sequence ID" value="SNS39701.1"/>
    <property type="molecule type" value="Genomic_DNA"/>
</dbReference>
<keyword evidence="1" id="KW-0812">Transmembrane</keyword>
<sequence>MIASLLAIFYQDQKERMVDWWFFLIGAIGLAILHIQKIGFLQFGIHISMNSLCVLLCLLVVASYTKMKIPTYKFTEAFALGDILFFCMILVSFGTMNFMILLSFGMILSLILHSVLKKMKGYKIFGAVPYDILQREYREKNIISEEHTAPMAGYLAIFFAGVLLIHWLGFYDHLYLM</sequence>
<protein>
    <recommendedName>
        <fullName evidence="4">Prepilin type IV endopeptidase peptidase domain-containing protein</fullName>
    </recommendedName>
</protein>
<keyword evidence="3" id="KW-1185">Reference proteome</keyword>
<feature type="transmembrane region" description="Helical" evidence="1">
    <location>
        <begin position="43"/>
        <end position="62"/>
    </location>
</feature>
<evidence type="ECO:0000256" key="1">
    <source>
        <dbReference type="SAM" id="Phobius"/>
    </source>
</evidence>
<feature type="transmembrane region" description="Helical" evidence="1">
    <location>
        <begin position="98"/>
        <end position="116"/>
    </location>
</feature>
<name>A0A239E5J1_9FLAO</name>
<keyword evidence="1" id="KW-0472">Membrane</keyword>
<evidence type="ECO:0000313" key="2">
    <source>
        <dbReference type="EMBL" id="SNS39701.1"/>
    </source>
</evidence>
<proteinExistence type="predicted"/>
<feature type="transmembrane region" description="Helical" evidence="1">
    <location>
        <begin position="20"/>
        <end position="37"/>
    </location>
</feature>
<dbReference type="Proteomes" id="UP000198379">
    <property type="component" value="Unassembled WGS sequence"/>
</dbReference>
<organism evidence="2 3">
    <name type="scientific">Dokdonia pacifica</name>
    <dbReference type="NCBI Taxonomy" id="1627892"/>
    <lineage>
        <taxon>Bacteria</taxon>
        <taxon>Pseudomonadati</taxon>
        <taxon>Bacteroidota</taxon>
        <taxon>Flavobacteriia</taxon>
        <taxon>Flavobacteriales</taxon>
        <taxon>Flavobacteriaceae</taxon>
        <taxon>Dokdonia</taxon>
    </lineage>
</organism>